<gene>
    <name evidence="1" type="ordered locus">Ppha_1770</name>
</gene>
<dbReference type="PANTHER" id="PTHR36529">
    <property type="entry name" value="SLL1095 PROTEIN"/>
    <property type="match status" value="1"/>
</dbReference>
<protein>
    <recommendedName>
        <fullName evidence="3">Glycosyltransferase</fullName>
    </recommendedName>
</protein>
<name>B4SBE8_PELPB</name>
<dbReference type="Gene3D" id="3.90.550.10">
    <property type="entry name" value="Spore Coat Polysaccharide Biosynthesis Protein SpsA, Chain A"/>
    <property type="match status" value="1"/>
</dbReference>
<accession>B4SBE8</accession>
<dbReference type="EMBL" id="CP001110">
    <property type="protein sequence ID" value="ACF44002.1"/>
    <property type="molecule type" value="Genomic_DNA"/>
</dbReference>
<dbReference type="HOGENOM" id="CLU_075662_2_0_10"/>
<dbReference type="InterPro" id="IPR029044">
    <property type="entry name" value="Nucleotide-diphossugar_trans"/>
</dbReference>
<dbReference type="InterPro" id="IPR018641">
    <property type="entry name" value="Trfase_1_rSAM/seldom-assoc"/>
</dbReference>
<evidence type="ECO:0008006" key="3">
    <source>
        <dbReference type="Google" id="ProtNLM"/>
    </source>
</evidence>
<dbReference type="Pfam" id="PF09837">
    <property type="entry name" value="DUF2064"/>
    <property type="match status" value="1"/>
</dbReference>
<dbReference type="STRING" id="324925.Ppha_1770"/>
<sequence length="202" mass="23040">MNDERLLIIFSKNPEAGQVKTRLARDVGEKKALEIYEILREHTALVTAKVSAERMVFYSSFIPSSDLFRTTTFSFRLQEGADLGERMFHAIRSGFEAGFRHIVLIGTDCYELSSEILDQAFSALERSDAVVGPATDGGFYLIGLNRLIPELFLNREWSNSAVLRESIRILQCHETPYELLSELSDIDTFDDLKKSRLWIQQP</sequence>
<organism evidence="1 2">
    <name type="scientific">Pelodictyon phaeoclathratiforme (strain DSM 5477 / BU-1)</name>
    <dbReference type="NCBI Taxonomy" id="324925"/>
    <lineage>
        <taxon>Bacteria</taxon>
        <taxon>Pseudomonadati</taxon>
        <taxon>Chlorobiota</taxon>
        <taxon>Chlorobiia</taxon>
        <taxon>Chlorobiales</taxon>
        <taxon>Chlorobiaceae</taxon>
        <taxon>Chlorobium/Pelodictyon group</taxon>
        <taxon>Pelodictyon</taxon>
    </lineage>
</organism>
<dbReference type="KEGG" id="pph:Ppha_1770"/>
<dbReference type="RefSeq" id="WP_012508489.1">
    <property type="nucleotide sequence ID" value="NC_011060.1"/>
</dbReference>
<reference evidence="1 2" key="1">
    <citation type="submission" date="2008-06" db="EMBL/GenBank/DDBJ databases">
        <title>Complete sequence of Pelodictyon phaeoclathratiforme BU-1.</title>
        <authorList>
            <consortium name="US DOE Joint Genome Institute"/>
            <person name="Lucas S."/>
            <person name="Copeland A."/>
            <person name="Lapidus A."/>
            <person name="Glavina del Rio T."/>
            <person name="Dalin E."/>
            <person name="Tice H."/>
            <person name="Bruce D."/>
            <person name="Goodwin L."/>
            <person name="Pitluck S."/>
            <person name="Schmutz J."/>
            <person name="Larimer F."/>
            <person name="Land M."/>
            <person name="Hauser L."/>
            <person name="Kyrpides N."/>
            <person name="Mikhailova N."/>
            <person name="Liu Z."/>
            <person name="Li T."/>
            <person name="Zhao F."/>
            <person name="Overmann J."/>
            <person name="Bryant D.A."/>
            <person name="Richardson P."/>
        </authorList>
    </citation>
    <scope>NUCLEOTIDE SEQUENCE [LARGE SCALE GENOMIC DNA]</scope>
    <source>
        <strain evidence="2">DSM 5477 / BU-1</strain>
    </source>
</reference>
<proteinExistence type="predicted"/>
<dbReference type="OrthoDB" id="9798250at2"/>
<dbReference type="NCBIfam" id="TIGR04282">
    <property type="entry name" value="glyco_like_cofC"/>
    <property type="match status" value="1"/>
</dbReference>
<evidence type="ECO:0000313" key="1">
    <source>
        <dbReference type="EMBL" id="ACF44002.1"/>
    </source>
</evidence>
<evidence type="ECO:0000313" key="2">
    <source>
        <dbReference type="Proteomes" id="UP000002724"/>
    </source>
</evidence>
<dbReference type="eggNOG" id="COG3222">
    <property type="taxonomic scope" value="Bacteria"/>
</dbReference>
<dbReference type="Proteomes" id="UP000002724">
    <property type="component" value="Chromosome"/>
</dbReference>
<keyword evidence="2" id="KW-1185">Reference proteome</keyword>
<dbReference type="AlphaFoldDB" id="B4SBE8"/>
<dbReference type="SUPFAM" id="SSF53448">
    <property type="entry name" value="Nucleotide-diphospho-sugar transferases"/>
    <property type="match status" value="1"/>
</dbReference>
<dbReference type="PANTHER" id="PTHR36529:SF1">
    <property type="entry name" value="GLYCOSYLTRANSFERASE"/>
    <property type="match status" value="1"/>
</dbReference>